<dbReference type="AlphaFoldDB" id="A0A9Q0YLU9"/>
<comment type="caution">
    <text evidence="4">The sequence shown here is derived from an EMBL/GenBank/DDBJ whole genome shotgun (WGS) entry which is preliminary data.</text>
</comment>
<accession>A0A9Q0YLU9</accession>
<keyword evidence="1" id="KW-0862">Zinc</keyword>
<keyword evidence="1" id="KW-0863">Zinc-finger</keyword>
<protein>
    <recommendedName>
        <fullName evidence="3">C2H2-type domain-containing protein</fullName>
    </recommendedName>
</protein>
<keyword evidence="5" id="KW-1185">Reference proteome</keyword>
<keyword evidence="1" id="KW-0479">Metal-binding</keyword>
<dbReference type="InterPro" id="IPR036236">
    <property type="entry name" value="Znf_C2H2_sf"/>
</dbReference>
<sequence>MPHRCEICKLSFTRRFNLRRHVARKHQNEDREILDATSGYKLRNRSTSDSVDGENDSSHSDPQSDTESEGETVEDNEVSDASDNGDRSETSGDDSEEEMTDSTDQTSDNDEEQTHVTLSGTSETLAALIEINKAMGKILQRGLQNQEMVTH</sequence>
<dbReference type="GO" id="GO:0008270">
    <property type="term" value="F:zinc ion binding"/>
    <property type="evidence" value="ECO:0007669"/>
    <property type="project" value="UniProtKB-KW"/>
</dbReference>
<feature type="compositionally biased region" description="Acidic residues" evidence="2">
    <location>
        <begin position="91"/>
        <end position="111"/>
    </location>
</feature>
<dbReference type="SUPFAM" id="SSF57667">
    <property type="entry name" value="beta-beta-alpha zinc fingers"/>
    <property type="match status" value="1"/>
</dbReference>
<dbReference type="Proteomes" id="UP001152320">
    <property type="component" value="Chromosome 18"/>
</dbReference>
<reference evidence="4" key="1">
    <citation type="submission" date="2021-10" db="EMBL/GenBank/DDBJ databases">
        <title>Tropical sea cucumber genome reveals ecological adaptation and Cuvierian tubules defense mechanism.</title>
        <authorList>
            <person name="Chen T."/>
        </authorList>
    </citation>
    <scope>NUCLEOTIDE SEQUENCE</scope>
    <source>
        <strain evidence="4">Nanhai2018</strain>
        <tissue evidence="4">Muscle</tissue>
    </source>
</reference>
<feature type="domain" description="C2H2-type" evidence="3">
    <location>
        <begin position="3"/>
        <end position="31"/>
    </location>
</feature>
<evidence type="ECO:0000259" key="3">
    <source>
        <dbReference type="PROSITE" id="PS50157"/>
    </source>
</evidence>
<evidence type="ECO:0000256" key="1">
    <source>
        <dbReference type="PROSITE-ProRule" id="PRU00042"/>
    </source>
</evidence>
<evidence type="ECO:0000313" key="4">
    <source>
        <dbReference type="EMBL" id="KAJ8024823.1"/>
    </source>
</evidence>
<dbReference type="InterPro" id="IPR013087">
    <property type="entry name" value="Znf_C2H2_type"/>
</dbReference>
<dbReference type="PROSITE" id="PS50157">
    <property type="entry name" value="ZINC_FINGER_C2H2_2"/>
    <property type="match status" value="1"/>
</dbReference>
<evidence type="ECO:0000313" key="5">
    <source>
        <dbReference type="Proteomes" id="UP001152320"/>
    </source>
</evidence>
<name>A0A9Q0YLU9_HOLLE</name>
<dbReference type="Gene3D" id="3.30.160.60">
    <property type="entry name" value="Classic Zinc Finger"/>
    <property type="match status" value="1"/>
</dbReference>
<proteinExistence type="predicted"/>
<dbReference type="EMBL" id="JAIZAY010000018">
    <property type="protein sequence ID" value="KAJ8024823.1"/>
    <property type="molecule type" value="Genomic_DNA"/>
</dbReference>
<feature type="compositionally biased region" description="Acidic residues" evidence="2">
    <location>
        <begin position="64"/>
        <end position="80"/>
    </location>
</feature>
<dbReference type="SMART" id="SM00355">
    <property type="entry name" value="ZnF_C2H2"/>
    <property type="match status" value="1"/>
</dbReference>
<gene>
    <name evidence="4" type="ORF">HOLleu_34846</name>
</gene>
<evidence type="ECO:0000256" key="2">
    <source>
        <dbReference type="SAM" id="MobiDB-lite"/>
    </source>
</evidence>
<organism evidence="4 5">
    <name type="scientific">Holothuria leucospilota</name>
    <name type="common">Black long sea cucumber</name>
    <name type="synonym">Mertensiothuria leucospilota</name>
    <dbReference type="NCBI Taxonomy" id="206669"/>
    <lineage>
        <taxon>Eukaryota</taxon>
        <taxon>Metazoa</taxon>
        <taxon>Echinodermata</taxon>
        <taxon>Eleutherozoa</taxon>
        <taxon>Echinozoa</taxon>
        <taxon>Holothuroidea</taxon>
        <taxon>Aspidochirotacea</taxon>
        <taxon>Aspidochirotida</taxon>
        <taxon>Holothuriidae</taxon>
        <taxon>Holothuria</taxon>
    </lineage>
</organism>
<dbReference type="PROSITE" id="PS00028">
    <property type="entry name" value="ZINC_FINGER_C2H2_1"/>
    <property type="match status" value="1"/>
</dbReference>
<feature type="region of interest" description="Disordered" evidence="2">
    <location>
        <begin position="24"/>
        <end position="120"/>
    </location>
</feature>